<feature type="compositionally biased region" description="Basic residues" evidence="16">
    <location>
        <begin position="107"/>
        <end position="124"/>
    </location>
</feature>
<comment type="similarity">
    <text evidence="2">Belongs to the glycosyl hydrolase 5 (cellulase A) family.</text>
</comment>
<evidence type="ECO:0000256" key="9">
    <source>
        <dbReference type="ARBA" id="ARBA00023180"/>
    </source>
</evidence>
<evidence type="ECO:0000256" key="12">
    <source>
        <dbReference type="ARBA" id="ARBA00036824"/>
    </source>
</evidence>
<reference evidence="19" key="1">
    <citation type="submission" date="2022-10" db="EMBL/GenBank/DDBJ databases">
        <title>Determination and structural analysis of whole genome sequence of Sarocladium strictum F4-1.</title>
        <authorList>
            <person name="Hu L."/>
            <person name="Jiang Y."/>
        </authorList>
    </citation>
    <scope>NUCLEOTIDE SEQUENCE</scope>
    <source>
        <strain evidence="19">F4-1</strain>
    </source>
</reference>
<keyword evidence="8 17" id="KW-0472">Membrane</keyword>
<dbReference type="GO" id="GO:0005886">
    <property type="term" value="C:plasma membrane"/>
    <property type="evidence" value="ECO:0007669"/>
    <property type="project" value="UniProtKB-SubCell"/>
</dbReference>
<evidence type="ECO:0000256" key="1">
    <source>
        <dbReference type="ARBA" id="ARBA00004401"/>
    </source>
</evidence>
<dbReference type="Gene3D" id="3.20.20.80">
    <property type="entry name" value="Glycosidases"/>
    <property type="match status" value="1"/>
</dbReference>
<feature type="region of interest" description="Disordered" evidence="16">
    <location>
        <begin position="194"/>
        <end position="219"/>
    </location>
</feature>
<evidence type="ECO:0000256" key="7">
    <source>
        <dbReference type="ARBA" id="ARBA00022989"/>
    </source>
</evidence>
<evidence type="ECO:0000313" key="20">
    <source>
        <dbReference type="Proteomes" id="UP001175261"/>
    </source>
</evidence>
<evidence type="ECO:0000256" key="11">
    <source>
        <dbReference type="ARBA" id="ARBA00023316"/>
    </source>
</evidence>
<proteinExistence type="inferred from homology"/>
<feature type="transmembrane region" description="Helical" evidence="17">
    <location>
        <begin position="168"/>
        <end position="189"/>
    </location>
</feature>
<evidence type="ECO:0000256" key="6">
    <source>
        <dbReference type="ARBA" id="ARBA00022968"/>
    </source>
</evidence>
<evidence type="ECO:0000256" key="10">
    <source>
        <dbReference type="ARBA" id="ARBA00023295"/>
    </source>
</evidence>
<evidence type="ECO:0000256" key="17">
    <source>
        <dbReference type="SAM" id="Phobius"/>
    </source>
</evidence>
<evidence type="ECO:0000256" key="5">
    <source>
        <dbReference type="ARBA" id="ARBA00022801"/>
    </source>
</evidence>
<evidence type="ECO:0000259" key="18">
    <source>
        <dbReference type="Pfam" id="PF00150"/>
    </source>
</evidence>
<dbReference type="GO" id="GO:0009986">
    <property type="term" value="C:cell surface"/>
    <property type="evidence" value="ECO:0007669"/>
    <property type="project" value="TreeGrafter"/>
</dbReference>
<organism evidence="19 20">
    <name type="scientific">Sarocladium strictum</name>
    <name type="common">Black bundle disease fungus</name>
    <name type="synonym">Acremonium strictum</name>
    <dbReference type="NCBI Taxonomy" id="5046"/>
    <lineage>
        <taxon>Eukaryota</taxon>
        <taxon>Fungi</taxon>
        <taxon>Dikarya</taxon>
        <taxon>Ascomycota</taxon>
        <taxon>Pezizomycotina</taxon>
        <taxon>Sordariomycetes</taxon>
        <taxon>Hypocreomycetidae</taxon>
        <taxon>Hypocreales</taxon>
        <taxon>Sarocladiaceae</taxon>
        <taxon>Sarocladium</taxon>
    </lineage>
</organism>
<comment type="subcellular location">
    <subcellularLocation>
        <location evidence="1">Cell membrane</location>
        <topology evidence="1">Single-pass type II membrane protein</topology>
    </subcellularLocation>
</comment>
<dbReference type="InterPro" id="IPR050386">
    <property type="entry name" value="Glycosyl_hydrolase_5"/>
</dbReference>
<feature type="compositionally biased region" description="Low complexity" evidence="16">
    <location>
        <begin position="49"/>
        <end position="61"/>
    </location>
</feature>
<keyword evidence="3" id="KW-1003">Cell membrane</keyword>
<comment type="function">
    <text evidence="13">Glucosidase involved in the degradation of cellulosic biomass. Active on lichenan.</text>
</comment>
<dbReference type="GO" id="GO:0004338">
    <property type="term" value="F:glucan exo-1,3-beta-glucosidase activity"/>
    <property type="evidence" value="ECO:0007669"/>
    <property type="project" value="UniProtKB-EC"/>
</dbReference>
<name>A0AA39GBD5_SARSR</name>
<evidence type="ECO:0000256" key="4">
    <source>
        <dbReference type="ARBA" id="ARBA00022692"/>
    </source>
</evidence>
<comment type="caution">
    <text evidence="19">The sequence shown here is derived from an EMBL/GenBank/DDBJ whole genome shotgun (WGS) entry which is preliminary data.</text>
</comment>
<dbReference type="EMBL" id="JAPDFR010000009">
    <property type="protein sequence ID" value="KAK0383608.1"/>
    <property type="molecule type" value="Genomic_DNA"/>
</dbReference>
<evidence type="ECO:0000256" key="13">
    <source>
        <dbReference type="ARBA" id="ARBA00037126"/>
    </source>
</evidence>
<dbReference type="GO" id="GO:0005576">
    <property type="term" value="C:extracellular region"/>
    <property type="evidence" value="ECO:0007669"/>
    <property type="project" value="TreeGrafter"/>
</dbReference>
<evidence type="ECO:0000256" key="14">
    <source>
        <dbReference type="ARBA" id="ARBA00038929"/>
    </source>
</evidence>
<keyword evidence="4 17" id="KW-0812">Transmembrane</keyword>
<dbReference type="InterPro" id="IPR001547">
    <property type="entry name" value="Glyco_hydro_5"/>
</dbReference>
<dbReference type="FunFam" id="3.20.20.80:FF:000033">
    <property type="entry name" value="Glucan 1,3-beta-glucosidase A"/>
    <property type="match status" value="1"/>
</dbReference>
<accession>A0AA39GBD5</accession>
<dbReference type="SUPFAM" id="SSF51445">
    <property type="entry name" value="(Trans)glycosidases"/>
    <property type="match status" value="1"/>
</dbReference>
<gene>
    <name evidence="19" type="ORF">NLU13_9519</name>
</gene>
<comment type="catalytic activity">
    <reaction evidence="12">
        <text>Successive hydrolysis of beta-D-glucose units from the non-reducing ends of (1-&gt;3)-beta-D-glucans, releasing alpha-glucose.</text>
        <dbReference type="EC" id="3.2.1.58"/>
    </reaction>
</comment>
<evidence type="ECO:0000256" key="8">
    <source>
        <dbReference type="ARBA" id="ARBA00023136"/>
    </source>
</evidence>
<keyword evidence="20" id="KW-1185">Reference proteome</keyword>
<keyword evidence="5" id="KW-0378">Hydrolase</keyword>
<dbReference type="Proteomes" id="UP001175261">
    <property type="component" value="Unassembled WGS sequence"/>
</dbReference>
<dbReference type="EC" id="3.2.1.58" evidence="14"/>
<dbReference type="PANTHER" id="PTHR31297:SF34">
    <property type="entry name" value="GLUCAN 1,3-BETA-GLUCOSIDASE 2"/>
    <property type="match status" value="1"/>
</dbReference>
<evidence type="ECO:0000256" key="3">
    <source>
        <dbReference type="ARBA" id="ARBA00022475"/>
    </source>
</evidence>
<sequence length="702" mass="80286">MAHREDSRPSNRHRRGDSSRNKNQHRKRKSQSSRRPVSTSDESREGDRASQALSAEALAQLNRDNNRPSRVGNGGSPAKKKTKPPERTKKVTREDYRELAREAERHRHDRHREKRRGDGKKRRVVSGAVMEEGRVKSGLRGGGHWSEESLEKDYYNTRTPKKRSKKRLWIIGGVIVILIIVIIIVAVVVSQKNKGKDTSSSSSSGSGDQSSGLSGMDRNSVPNKWKNSYLDPWSWESTTDFNLTFTDETVGDLPIMGLFDSWDDSARANDQVPPLDEQWGSYSKRPARGVNLGGWLSLEPFITPSLFNYDVQDGIIDEWHLCEKLGSSKSKTLEQHYASFITEQTFKDIQAAGLDHVRIPFSYWAVQVYDNEPYLFRTSWRYLLRAIEWARKYGIRVNLDLHGIPGSQNGWNHSGKWGLIGWYNGTDGDQNAQRSLEIHDRLSKFFAQDRYKNVISHYGLCNEPRMTFLKTSDVVSWNEKVYSMVRGNGIKALVVFGDGFMGLNNWKGVMSGYDDMVLDVHQYVIFNENQIDFTHQKKVEYACQGWSDQAELAQDPSRGYGGPTIFAEWSQADTDCTKFLTGVGWGNRWEGTFDTGDPSTSFLEPLCPSKDSKCSCDKANADPSEWSDEYKKFLKMFAEAQMHSFEKGWGWWYWTWKTESAPQWSYEAGLKAGVLPAKPWERDFDCDTDVPDFEKLGLDEYY</sequence>
<keyword evidence="10" id="KW-0326">Glycosidase</keyword>
<feature type="region of interest" description="Disordered" evidence="16">
    <location>
        <begin position="1"/>
        <end position="146"/>
    </location>
</feature>
<dbReference type="PANTHER" id="PTHR31297">
    <property type="entry name" value="GLUCAN ENDO-1,6-BETA-GLUCOSIDASE B"/>
    <property type="match status" value="1"/>
</dbReference>
<feature type="domain" description="Glycoside hydrolase family 5" evidence="18">
    <location>
        <begin position="334"/>
        <end position="553"/>
    </location>
</feature>
<dbReference type="AlphaFoldDB" id="A0AA39GBD5"/>
<dbReference type="InterPro" id="IPR017853">
    <property type="entry name" value="GH"/>
</dbReference>
<feature type="compositionally biased region" description="Basic and acidic residues" evidence="16">
    <location>
        <begin position="83"/>
        <end position="106"/>
    </location>
</feature>
<keyword evidence="7 17" id="KW-1133">Transmembrane helix</keyword>
<feature type="compositionally biased region" description="Low complexity" evidence="16">
    <location>
        <begin position="199"/>
        <end position="215"/>
    </location>
</feature>
<dbReference type="GO" id="GO:0071555">
    <property type="term" value="P:cell wall organization"/>
    <property type="evidence" value="ECO:0007669"/>
    <property type="project" value="UniProtKB-KW"/>
</dbReference>
<keyword evidence="6" id="KW-0735">Signal-anchor</keyword>
<dbReference type="Pfam" id="PF00150">
    <property type="entry name" value="Cellulase"/>
    <property type="match status" value="1"/>
</dbReference>
<evidence type="ECO:0000256" key="15">
    <source>
        <dbReference type="ARBA" id="ARBA00041260"/>
    </source>
</evidence>
<protein>
    <recommendedName>
        <fullName evidence="14">glucan 1,3-beta-glucosidase</fullName>
        <ecNumber evidence="14">3.2.1.58</ecNumber>
    </recommendedName>
    <alternativeName>
        <fullName evidence="15">Exo-1,3-beta-glucanase D</fullName>
    </alternativeName>
</protein>
<evidence type="ECO:0000256" key="2">
    <source>
        <dbReference type="ARBA" id="ARBA00005641"/>
    </source>
</evidence>
<keyword evidence="9" id="KW-0325">Glycoprotein</keyword>
<feature type="compositionally biased region" description="Basic residues" evidence="16">
    <location>
        <begin position="22"/>
        <end position="32"/>
    </location>
</feature>
<evidence type="ECO:0000256" key="16">
    <source>
        <dbReference type="SAM" id="MobiDB-lite"/>
    </source>
</evidence>
<dbReference type="GO" id="GO:0009251">
    <property type="term" value="P:glucan catabolic process"/>
    <property type="evidence" value="ECO:0007669"/>
    <property type="project" value="TreeGrafter"/>
</dbReference>
<evidence type="ECO:0000313" key="19">
    <source>
        <dbReference type="EMBL" id="KAK0383608.1"/>
    </source>
</evidence>
<keyword evidence="11" id="KW-0961">Cell wall biogenesis/degradation</keyword>